<feature type="compositionally biased region" description="Basic and acidic residues" evidence="1">
    <location>
        <begin position="134"/>
        <end position="144"/>
    </location>
</feature>
<protein>
    <submittedName>
        <fullName evidence="2">Uncharacterized protein</fullName>
    </submittedName>
</protein>
<evidence type="ECO:0000313" key="2">
    <source>
        <dbReference type="EMBL" id="KAL0565272.1"/>
    </source>
</evidence>
<feature type="compositionally biased region" description="Gly residues" evidence="1">
    <location>
        <begin position="49"/>
        <end position="59"/>
    </location>
</feature>
<keyword evidence="3" id="KW-1185">Reference proteome</keyword>
<feature type="region of interest" description="Disordered" evidence="1">
    <location>
        <begin position="1"/>
        <end position="150"/>
    </location>
</feature>
<sequence length="150" mass="15555">MFAGHHRRSVEERAGPFAGGDGTSGGIGDLFPGHARSVEERGMPKMGGPDPGAPGGRGGPWHRSVEKRSGLFAGSDVEQRASGGIEDLFPGHARSVDKRKTDMEGDPGSPKGRGGAGKYFAGDKRDIPNVPGGDRPHGGKDPKVKGMFGQ</sequence>
<organism evidence="2 3">
    <name type="scientific">Marasmius crinis-equi</name>
    <dbReference type="NCBI Taxonomy" id="585013"/>
    <lineage>
        <taxon>Eukaryota</taxon>
        <taxon>Fungi</taxon>
        <taxon>Dikarya</taxon>
        <taxon>Basidiomycota</taxon>
        <taxon>Agaricomycotina</taxon>
        <taxon>Agaricomycetes</taxon>
        <taxon>Agaricomycetidae</taxon>
        <taxon>Agaricales</taxon>
        <taxon>Marasmiineae</taxon>
        <taxon>Marasmiaceae</taxon>
        <taxon>Marasmius</taxon>
    </lineage>
</organism>
<evidence type="ECO:0000256" key="1">
    <source>
        <dbReference type="SAM" id="MobiDB-lite"/>
    </source>
</evidence>
<feature type="compositionally biased region" description="Basic and acidic residues" evidence="1">
    <location>
        <begin position="94"/>
        <end position="103"/>
    </location>
</feature>
<gene>
    <name evidence="2" type="ORF">V5O48_016752</name>
</gene>
<dbReference type="EMBL" id="JBAHYK010002342">
    <property type="protein sequence ID" value="KAL0565272.1"/>
    <property type="molecule type" value="Genomic_DNA"/>
</dbReference>
<comment type="caution">
    <text evidence="2">The sequence shown here is derived from an EMBL/GenBank/DDBJ whole genome shotgun (WGS) entry which is preliminary data.</text>
</comment>
<reference evidence="2 3" key="1">
    <citation type="submission" date="2024-02" db="EMBL/GenBank/DDBJ databases">
        <title>A draft genome for the cacao thread blight pathogen Marasmius crinis-equi.</title>
        <authorList>
            <person name="Cohen S.P."/>
            <person name="Baruah I.K."/>
            <person name="Amoako-Attah I."/>
            <person name="Bukari Y."/>
            <person name="Meinhardt L.W."/>
            <person name="Bailey B.A."/>
        </authorList>
    </citation>
    <scope>NUCLEOTIDE SEQUENCE [LARGE SCALE GENOMIC DNA]</scope>
    <source>
        <strain evidence="2 3">GH-76</strain>
    </source>
</reference>
<dbReference type="Proteomes" id="UP001465976">
    <property type="component" value="Unassembled WGS sequence"/>
</dbReference>
<proteinExistence type="predicted"/>
<evidence type="ECO:0000313" key="3">
    <source>
        <dbReference type="Proteomes" id="UP001465976"/>
    </source>
</evidence>
<feature type="compositionally biased region" description="Gly residues" evidence="1">
    <location>
        <begin position="17"/>
        <end position="28"/>
    </location>
</feature>
<accession>A0ABR3EQU4</accession>
<name>A0ABR3EQU4_9AGAR</name>